<dbReference type="PROSITE" id="PS00137">
    <property type="entry name" value="SUBTILASE_HIS"/>
    <property type="match status" value="1"/>
</dbReference>
<feature type="region of interest" description="Disordered" evidence="8">
    <location>
        <begin position="242"/>
        <end position="261"/>
    </location>
</feature>
<dbReference type="AlphaFoldDB" id="A0A7J6PTJ9"/>
<dbReference type="InterPro" id="IPR000209">
    <property type="entry name" value="Peptidase_S8/S53_dom"/>
</dbReference>
<evidence type="ECO:0000313" key="10">
    <source>
        <dbReference type="EMBL" id="KAF4699207.1"/>
    </source>
</evidence>
<evidence type="ECO:0000256" key="3">
    <source>
        <dbReference type="ARBA" id="ARBA00022801"/>
    </source>
</evidence>
<sequence length="261" mass="26249">NNTDVNDDSKSGHGTHCAGNAAARTNNCIGIAGVANADYLTPNVKLMILKLLGANGSGFMSDSLKALNYAVEHGATISSHSYGGIFSSAVGEAAFKQAAAAGHVAVVAAGNDGRDLGRYAQYPCNYAIKNPSILCVAASTSSATSPVKLVSFSNAGYFTTVAAPGVGINSTSPGGRYAALSGTSMATPTVAGVAALLATLGVEGRKINDVIIRSRTADISNDLGFCCIGEVDALNAVHVALGQPTSPPGTSRSLSRVRGTL</sequence>
<feature type="non-terminal residue" evidence="10">
    <location>
        <position position="1"/>
    </location>
</feature>
<comment type="caution">
    <text evidence="7">Lacks conserved residue(s) required for the propagation of feature annotation.</text>
</comment>
<dbReference type="Gene3D" id="3.40.50.200">
    <property type="entry name" value="Peptidase S8/S53 domain"/>
    <property type="match status" value="1"/>
</dbReference>
<dbReference type="PROSITE" id="PS51892">
    <property type="entry name" value="SUBTILASE"/>
    <property type="match status" value="1"/>
</dbReference>
<keyword evidence="3" id="KW-0378">Hydrolase</keyword>
<dbReference type="PANTHER" id="PTHR43806">
    <property type="entry name" value="PEPTIDASE S8"/>
    <property type="match status" value="1"/>
</dbReference>
<dbReference type="InterPro" id="IPR023828">
    <property type="entry name" value="Peptidase_S8_Ser-AS"/>
</dbReference>
<dbReference type="GO" id="GO:0004252">
    <property type="term" value="F:serine-type endopeptidase activity"/>
    <property type="evidence" value="ECO:0007669"/>
    <property type="project" value="UniProtKB-EC"/>
</dbReference>
<dbReference type="InterPro" id="IPR022398">
    <property type="entry name" value="Peptidase_S8_His-AS"/>
</dbReference>
<accession>A0A7J6PTJ9</accession>
<dbReference type="InterPro" id="IPR015500">
    <property type="entry name" value="Peptidase_S8_subtilisin-rel"/>
</dbReference>
<evidence type="ECO:0000313" key="11">
    <source>
        <dbReference type="Proteomes" id="UP000553632"/>
    </source>
</evidence>
<name>A0A7J6PTJ9_PEROL</name>
<comment type="similarity">
    <text evidence="1 7">Belongs to the peptidase S8 family.</text>
</comment>
<organism evidence="10 11">
    <name type="scientific">Perkinsus olseni</name>
    <name type="common">Perkinsus atlanticus</name>
    <dbReference type="NCBI Taxonomy" id="32597"/>
    <lineage>
        <taxon>Eukaryota</taxon>
        <taxon>Sar</taxon>
        <taxon>Alveolata</taxon>
        <taxon>Perkinsozoa</taxon>
        <taxon>Perkinsea</taxon>
        <taxon>Perkinsida</taxon>
        <taxon>Perkinsidae</taxon>
        <taxon>Perkinsus</taxon>
    </lineage>
</organism>
<reference evidence="10 11" key="1">
    <citation type="submission" date="2020-04" db="EMBL/GenBank/DDBJ databases">
        <title>Perkinsus olseni comparative genomics.</title>
        <authorList>
            <person name="Bogema D.R."/>
        </authorList>
    </citation>
    <scope>NUCLEOTIDE SEQUENCE [LARGE SCALE GENOMIC DNA]</scope>
    <source>
        <strain evidence="10 11">ATCC PRA-207</strain>
    </source>
</reference>
<evidence type="ECO:0000256" key="8">
    <source>
        <dbReference type="SAM" id="MobiDB-lite"/>
    </source>
</evidence>
<evidence type="ECO:0000256" key="1">
    <source>
        <dbReference type="ARBA" id="ARBA00011073"/>
    </source>
</evidence>
<comment type="catalytic activity">
    <reaction evidence="5">
        <text>Hydrolysis of proteins with broad specificity for peptide bonds, and a preference for a large uncharged residue in P1. Hydrolyzes peptide amides.</text>
        <dbReference type="EC" id="3.4.21.62"/>
    </reaction>
</comment>
<evidence type="ECO:0000256" key="4">
    <source>
        <dbReference type="ARBA" id="ARBA00022825"/>
    </source>
</evidence>
<dbReference type="Proteomes" id="UP000553632">
    <property type="component" value="Unassembled WGS sequence"/>
</dbReference>
<dbReference type="PROSITE" id="PS00138">
    <property type="entry name" value="SUBTILASE_SER"/>
    <property type="match status" value="1"/>
</dbReference>
<dbReference type="GO" id="GO:0006508">
    <property type="term" value="P:proteolysis"/>
    <property type="evidence" value="ECO:0007669"/>
    <property type="project" value="UniProtKB-KW"/>
</dbReference>
<evidence type="ECO:0000256" key="2">
    <source>
        <dbReference type="ARBA" id="ARBA00022670"/>
    </source>
</evidence>
<dbReference type="PANTHER" id="PTHR43806:SF11">
    <property type="entry name" value="CEREVISIN-RELATED"/>
    <property type="match status" value="1"/>
</dbReference>
<evidence type="ECO:0000256" key="5">
    <source>
        <dbReference type="ARBA" id="ARBA00023529"/>
    </source>
</evidence>
<dbReference type="InterPro" id="IPR050131">
    <property type="entry name" value="Peptidase_S8_subtilisin-like"/>
</dbReference>
<dbReference type="EC" id="3.4.21.62" evidence="6"/>
<keyword evidence="2" id="KW-0645">Protease</keyword>
<keyword evidence="11" id="KW-1185">Reference proteome</keyword>
<protein>
    <recommendedName>
        <fullName evidence="6">subtilisin</fullName>
        <ecNumber evidence="6">3.4.21.62</ecNumber>
    </recommendedName>
</protein>
<gene>
    <name evidence="10" type="ORF">FOZ63_028208</name>
</gene>
<dbReference type="EMBL" id="JABANO010038040">
    <property type="protein sequence ID" value="KAF4699207.1"/>
    <property type="molecule type" value="Genomic_DNA"/>
</dbReference>
<feature type="domain" description="Peptidase S8/S53" evidence="9">
    <location>
        <begin position="4"/>
        <end position="199"/>
    </location>
</feature>
<keyword evidence="4" id="KW-0720">Serine protease</keyword>
<proteinExistence type="inferred from homology"/>
<dbReference type="InterPro" id="IPR036852">
    <property type="entry name" value="Peptidase_S8/S53_dom_sf"/>
</dbReference>
<evidence type="ECO:0000256" key="7">
    <source>
        <dbReference type="PROSITE-ProRule" id="PRU01240"/>
    </source>
</evidence>
<comment type="caution">
    <text evidence="10">The sequence shown here is derived from an EMBL/GenBank/DDBJ whole genome shotgun (WGS) entry which is preliminary data.</text>
</comment>
<dbReference type="Pfam" id="PF00082">
    <property type="entry name" value="Peptidase_S8"/>
    <property type="match status" value="1"/>
</dbReference>
<evidence type="ECO:0000256" key="6">
    <source>
        <dbReference type="ARBA" id="ARBA00023619"/>
    </source>
</evidence>
<dbReference type="SUPFAM" id="SSF52743">
    <property type="entry name" value="Subtilisin-like"/>
    <property type="match status" value="1"/>
</dbReference>
<evidence type="ECO:0000259" key="9">
    <source>
        <dbReference type="Pfam" id="PF00082"/>
    </source>
</evidence>
<dbReference type="PRINTS" id="PR00723">
    <property type="entry name" value="SUBTILISIN"/>
</dbReference>